<dbReference type="GO" id="GO:0004674">
    <property type="term" value="F:protein serine/threonine kinase activity"/>
    <property type="evidence" value="ECO:0007669"/>
    <property type="project" value="UniProtKB-KW"/>
</dbReference>
<proteinExistence type="inferred from homology"/>
<feature type="region of interest" description="Disordered" evidence="8">
    <location>
        <begin position="606"/>
        <end position="657"/>
    </location>
</feature>
<evidence type="ECO:0000256" key="6">
    <source>
        <dbReference type="ARBA" id="ARBA00022840"/>
    </source>
</evidence>
<evidence type="ECO:0000256" key="1">
    <source>
        <dbReference type="ARBA" id="ARBA00010791"/>
    </source>
</evidence>
<dbReference type="FunFam" id="1.10.510.10:FF:000571">
    <property type="entry name" value="Maternal embryonic leucine zipper kinase"/>
    <property type="match status" value="1"/>
</dbReference>
<feature type="region of interest" description="Disordered" evidence="8">
    <location>
        <begin position="769"/>
        <end position="795"/>
    </location>
</feature>
<reference evidence="10 11" key="1">
    <citation type="journal article" date="2015" name="Genome Biol. Evol.">
        <title>Phylogenomic analyses indicate that early fungi evolved digesting cell walls of algal ancestors of land plants.</title>
        <authorList>
            <person name="Chang Y."/>
            <person name="Wang S."/>
            <person name="Sekimoto S."/>
            <person name="Aerts A.L."/>
            <person name="Choi C."/>
            <person name="Clum A."/>
            <person name="LaButti K.M."/>
            <person name="Lindquist E.A."/>
            <person name="Yee Ngan C."/>
            <person name="Ohm R.A."/>
            <person name="Salamov A.A."/>
            <person name="Grigoriev I.V."/>
            <person name="Spatafora J.W."/>
            <person name="Berbee M.L."/>
        </authorList>
    </citation>
    <scope>NUCLEOTIDE SEQUENCE [LARGE SCALE GENOMIC DNA]</scope>
    <source>
        <strain evidence="10 11">JEL478</strain>
    </source>
</reference>
<dbReference type="InterPro" id="IPR028375">
    <property type="entry name" value="KA1/Ssp2_C"/>
</dbReference>
<evidence type="ECO:0000259" key="9">
    <source>
        <dbReference type="PROSITE" id="PS50011"/>
    </source>
</evidence>
<dbReference type="Gene3D" id="1.10.510.10">
    <property type="entry name" value="Transferase(Phosphotransferase) domain 1"/>
    <property type="match status" value="1"/>
</dbReference>
<evidence type="ECO:0000256" key="7">
    <source>
        <dbReference type="PROSITE-ProRule" id="PRU10141"/>
    </source>
</evidence>
<dbReference type="SUPFAM" id="SSF103243">
    <property type="entry name" value="KA1-like"/>
    <property type="match status" value="1"/>
</dbReference>
<dbReference type="STRING" id="1344416.A0A139AM66"/>
<keyword evidence="11" id="KW-1185">Reference proteome</keyword>
<evidence type="ECO:0000256" key="4">
    <source>
        <dbReference type="ARBA" id="ARBA00022741"/>
    </source>
</evidence>
<dbReference type="SMART" id="SM00220">
    <property type="entry name" value="S_TKc"/>
    <property type="match status" value="1"/>
</dbReference>
<keyword evidence="3" id="KW-0808">Transferase</keyword>
<dbReference type="PROSITE" id="PS50011">
    <property type="entry name" value="PROTEIN_KINASE_DOM"/>
    <property type="match status" value="1"/>
</dbReference>
<dbReference type="PANTHER" id="PTHR24346">
    <property type="entry name" value="MAP/MICROTUBULE AFFINITY-REGULATING KINASE"/>
    <property type="match status" value="1"/>
</dbReference>
<dbReference type="PROSITE" id="PS00108">
    <property type="entry name" value="PROTEIN_KINASE_ST"/>
    <property type="match status" value="1"/>
</dbReference>
<keyword evidence="5 10" id="KW-0418">Kinase</keyword>
<feature type="region of interest" description="Disordered" evidence="8">
    <location>
        <begin position="25"/>
        <end position="44"/>
    </location>
</feature>
<dbReference type="InterPro" id="IPR008271">
    <property type="entry name" value="Ser/Thr_kinase_AS"/>
</dbReference>
<dbReference type="PANTHER" id="PTHR24346:SF82">
    <property type="entry name" value="KP78A-RELATED"/>
    <property type="match status" value="1"/>
</dbReference>
<keyword evidence="4 7" id="KW-0547">Nucleotide-binding</keyword>
<dbReference type="GO" id="GO:0005737">
    <property type="term" value="C:cytoplasm"/>
    <property type="evidence" value="ECO:0007669"/>
    <property type="project" value="TreeGrafter"/>
</dbReference>
<dbReference type="Pfam" id="PF00069">
    <property type="entry name" value="Pkinase"/>
    <property type="match status" value="1"/>
</dbReference>
<comment type="similarity">
    <text evidence="1">Belongs to the protein kinase superfamily. CAMK Ser/Thr protein kinase family. NIM1 subfamily.</text>
</comment>
<evidence type="ECO:0000256" key="8">
    <source>
        <dbReference type="SAM" id="MobiDB-lite"/>
    </source>
</evidence>
<evidence type="ECO:0000313" key="11">
    <source>
        <dbReference type="Proteomes" id="UP000070544"/>
    </source>
</evidence>
<feature type="compositionally biased region" description="Low complexity" evidence="8">
    <location>
        <begin position="610"/>
        <end position="629"/>
    </location>
</feature>
<dbReference type="InterPro" id="IPR000719">
    <property type="entry name" value="Prot_kinase_dom"/>
</dbReference>
<protein>
    <submittedName>
        <fullName evidence="10">Pkinase-domain-containing protein</fullName>
    </submittedName>
</protein>
<name>A0A139AM66_GONPJ</name>
<accession>A0A139AM66</accession>
<feature type="compositionally biased region" description="Polar residues" evidence="8">
    <location>
        <begin position="100"/>
        <end position="111"/>
    </location>
</feature>
<dbReference type="EMBL" id="KQ965745">
    <property type="protein sequence ID" value="KXS17798.1"/>
    <property type="molecule type" value="Genomic_DNA"/>
</dbReference>
<evidence type="ECO:0000313" key="10">
    <source>
        <dbReference type="EMBL" id="KXS17798.1"/>
    </source>
</evidence>
<keyword evidence="6 7" id="KW-0067">ATP-binding</keyword>
<dbReference type="Proteomes" id="UP000070544">
    <property type="component" value="Unassembled WGS sequence"/>
</dbReference>
<feature type="domain" description="Protein kinase" evidence="9">
    <location>
        <begin position="175"/>
        <end position="461"/>
    </location>
</feature>
<evidence type="ECO:0000256" key="2">
    <source>
        <dbReference type="ARBA" id="ARBA00022527"/>
    </source>
</evidence>
<feature type="binding site" evidence="7">
    <location>
        <position position="204"/>
    </location>
    <ligand>
        <name>ATP</name>
        <dbReference type="ChEBI" id="CHEBI:30616"/>
    </ligand>
</feature>
<dbReference type="GO" id="GO:0005524">
    <property type="term" value="F:ATP binding"/>
    <property type="evidence" value="ECO:0007669"/>
    <property type="project" value="UniProtKB-UniRule"/>
</dbReference>
<dbReference type="GO" id="GO:0000226">
    <property type="term" value="P:microtubule cytoskeleton organization"/>
    <property type="evidence" value="ECO:0007669"/>
    <property type="project" value="TreeGrafter"/>
</dbReference>
<sequence length="1220" mass="133086">MDTTTPHLSLGREPQTRDSAIAIALRKDVTDGGGPRGDSDCVRGGVDSVISEEPFTGLHMHTVDALPPSSSAQGITVLTRLQNPAFPEPLPETRPFESPGRSSPPFSTTSKPLPLAPPPEIKNVLVGTLPNPAPAPAPALPVTRAQSIPTTKAGAAVPQTANSGRPKHAKQVGPWRLTKTIGQGSMGKVKLAINIDTDEKRACKIIPRPHQPPNSSGPDVMLGPTSDLHAIFQRETPALSEGRSSGHTARHHRVLREASLMLLLDHPHIASLLSFACDAQNYYLFFEYVDGAQLLDFIIGHGKLREKQARRFVRMIISGLDYCHRNSIVHRDLKIENILVDRNGDVKLIDFGLANLYDPDSLLRTFCGSLYFAAPELLCAKPYVGPEVDIWSLGVVLYVLVCGKVPFDDPDMAKLHSKIRAGDIEYPSFLSSDCISLLSRLLVVDPLQRARLNDIRYHSWILRGYDAPPDPHIPIRPNLDPLRLDARIIARMIGFGWGGETEVREELVKFLTRYPDGRGDLPEEMAPSPVVSVYHLVRETMSREACREVEDQSPGNVPQYALEGEPAIPLVVAPDDGAAKEPSVILKESFGEQLNVEMVENNMSDNADLKVSGSHSKSSPSTSRPRSVSAIPLTTVGLESGERQGASQTCRDETSERENTVAAFVEERTDGVFGDDSILARNDIPPHGIHPPITSEYLKPTSAHPLTLKPRDSAQNEKTQELRSIVKRDFGEISSFDSAVIDFEDKIVVWPSGFGKEGLPRKGSVVAISSPTLDPGSPRASAITNRSSNDTPNELDSLEHLPVYLIEEPTSFQATNVSRPTRPNLGVSGWNQRKPGRSRSVHLAGLSGRSVRRGLDAETSRIRGKQFDMEGADSARSTFRFPHRKQTNRHPSLSLATRPTFPFQQSAGAPYPLPVGEPLLDESMSRLRRTATERSSSCQYESFRQRAVHARPLSATIEELKAEELRWKHMDLNTVKDIDPTSATSAVSDRQLPGLFSTSLAGIVPQNTFSQPYAHSSATTTSATEQWVLKADTQPRADERILPVDLKGLFSVSNTTSQSPSTIRSRLIEVLQRNGFRFVEMWGGFECEYLPSINFGPGAEELQHADHVTSLKQQSALTSGTAPSGTLGLSDTDSAAFWSKTTSFSGVAGTSLEGNESVNRIEDFFLPSGVASPVTFMGSIQGLPGSSVKRLSSSAWPPITPSSATSYLAKLPEALQPYLE</sequence>
<evidence type="ECO:0000256" key="5">
    <source>
        <dbReference type="ARBA" id="ARBA00022777"/>
    </source>
</evidence>
<evidence type="ECO:0000256" key="3">
    <source>
        <dbReference type="ARBA" id="ARBA00022679"/>
    </source>
</evidence>
<dbReference type="InterPro" id="IPR017441">
    <property type="entry name" value="Protein_kinase_ATP_BS"/>
</dbReference>
<dbReference type="OrthoDB" id="193931at2759"/>
<gene>
    <name evidence="10" type="ORF">M427DRAFT_110206</name>
</gene>
<feature type="compositionally biased region" description="Polar residues" evidence="8">
    <location>
        <begin position="782"/>
        <end position="794"/>
    </location>
</feature>
<feature type="region of interest" description="Disordered" evidence="8">
    <location>
        <begin position="85"/>
        <end position="116"/>
    </location>
</feature>
<feature type="region of interest" description="Disordered" evidence="8">
    <location>
        <begin position="815"/>
        <end position="841"/>
    </location>
</feature>
<dbReference type="PROSITE" id="PS00107">
    <property type="entry name" value="PROTEIN_KINASE_ATP"/>
    <property type="match status" value="1"/>
</dbReference>
<dbReference type="GO" id="GO:0035556">
    <property type="term" value="P:intracellular signal transduction"/>
    <property type="evidence" value="ECO:0007669"/>
    <property type="project" value="TreeGrafter"/>
</dbReference>
<dbReference type="AlphaFoldDB" id="A0A139AM66"/>
<dbReference type="InterPro" id="IPR011009">
    <property type="entry name" value="Kinase-like_dom_sf"/>
</dbReference>
<feature type="non-terminal residue" evidence="10">
    <location>
        <position position="1220"/>
    </location>
</feature>
<dbReference type="SUPFAM" id="SSF56112">
    <property type="entry name" value="Protein kinase-like (PK-like)"/>
    <property type="match status" value="1"/>
</dbReference>
<organism evidence="10 11">
    <name type="scientific">Gonapodya prolifera (strain JEL478)</name>
    <name type="common">Monoblepharis prolifera</name>
    <dbReference type="NCBI Taxonomy" id="1344416"/>
    <lineage>
        <taxon>Eukaryota</taxon>
        <taxon>Fungi</taxon>
        <taxon>Fungi incertae sedis</taxon>
        <taxon>Chytridiomycota</taxon>
        <taxon>Chytridiomycota incertae sedis</taxon>
        <taxon>Monoblepharidomycetes</taxon>
        <taxon>Monoblepharidales</taxon>
        <taxon>Gonapodyaceae</taxon>
        <taxon>Gonapodya</taxon>
    </lineage>
</organism>
<keyword evidence="2" id="KW-0723">Serine/threonine-protein kinase</keyword>